<name>A0A414AT72_9FIRM</name>
<organism evidence="1 2">
    <name type="scientific">Enterocloster bolteae</name>
    <dbReference type="NCBI Taxonomy" id="208479"/>
    <lineage>
        <taxon>Bacteria</taxon>
        <taxon>Bacillati</taxon>
        <taxon>Bacillota</taxon>
        <taxon>Clostridia</taxon>
        <taxon>Lachnospirales</taxon>
        <taxon>Lachnospiraceae</taxon>
        <taxon>Enterocloster</taxon>
    </lineage>
</organism>
<comment type="caution">
    <text evidence="1">The sequence shown here is derived from an EMBL/GenBank/DDBJ whole genome shotgun (WGS) entry which is preliminary data.</text>
</comment>
<dbReference type="AlphaFoldDB" id="A0A414AT72"/>
<evidence type="ECO:0000313" key="2">
    <source>
        <dbReference type="Proteomes" id="UP000283975"/>
    </source>
</evidence>
<gene>
    <name evidence="1" type="ORF">DW839_18715</name>
</gene>
<accession>A0A414AT72</accession>
<proteinExistence type="predicted"/>
<reference evidence="1 2" key="1">
    <citation type="submission" date="2018-08" db="EMBL/GenBank/DDBJ databases">
        <title>A genome reference for cultivated species of the human gut microbiota.</title>
        <authorList>
            <person name="Zou Y."/>
            <person name="Xue W."/>
            <person name="Luo G."/>
        </authorList>
    </citation>
    <scope>NUCLEOTIDE SEQUENCE [LARGE SCALE GENOMIC DNA]</scope>
    <source>
        <strain evidence="1 2">AM35-14</strain>
    </source>
</reference>
<dbReference type="Proteomes" id="UP000283975">
    <property type="component" value="Unassembled WGS sequence"/>
</dbReference>
<dbReference type="RefSeq" id="WP_118024813.1">
    <property type="nucleotide sequence ID" value="NZ_JAUUNS010000185.1"/>
</dbReference>
<sequence>MTKITFQPVMDGIKRKLIINDKVAGYKHTEQYGIHFFSRGKISYMFDTNFEAVKIKKIDSSTDQFLSITYQEIKKFICIEICSNI</sequence>
<evidence type="ECO:0000313" key="1">
    <source>
        <dbReference type="EMBL" id="RHC54726.1"/>
    </source>
</evidence>
<dbReference type="EMBL" id="QSHZ01000020">
    <property type="protein sequence ID" value="RHC54726.1"/>
    <property type="molecule type" value="Genomic_DNA"/>
</dbReference>
<protein>
    <submittedName>
        <fullName evidence="1">Uncharacterized protein</fullName>
    </submittedName>
</protein>